<reference evidence="1 2" key="1">
    <citation type="journal article" date="2012" name="Proc. Natl. Acad. Sci. U.S.A.">
        <title>Genome and physiology of a model Epsilonproteobacterium responsible for sulfide detoxification in marine oxygen depletion zones.</title>
        <authorList>
            <person name="Grote J."/>
            <person name="Schott T."/>
            <person name="Bruckner C.G."/>
            <person name="Glockner F.O."/>
            <person name="Jost G."/>
            <person name="Teeling H."/>
            <person name="Labrenz M."/>
            <person name="Jurgens K."/>
        </authorList>
    </citation>
    <scope>NUCLEOTIDE SEQUENCE [LARGE SCALE GENOMIC DNA]</scope>
    <source>
        <strain evidence="1 2">GD1</strain>
    </source>
</reference>
<comment type="caution">
    <text evidence="1">The sequence shown here is derived from an EMBL/GenBank/DDBJ whole genome shotgun (WGS) entry which is preliminary data.</text>
</comment>
<dbReference type="PATRIC" id="fig|929558.5.peg.1918"/>
<dbReference type="eggNOG" id="ENOG5030N97">
    <property type="taxonomic scope" value="Bacteria"/>
</dbReference>
<dbReference type="AlphaFoldDB" id="B6BIT8"/>
<evidence type="ECO:0000313" key="2">
    <source>
        <dbReference type="Proteomes" id="UP000006431"/>
    </source>
</evidence>
<evidence type="ECO:0000313" key="1">
    <source>
        <dbReference type="EMBL" id="EHP30448.1"/>
    </source>
</evidence>
<keyword evidence="2" id="KW-1185">Reference proteome</keyword>
<organism evidence="1 2">
    <name type="scientific">Sulfurimonas gotlandica (strain DSM 19862 / JCM 16533 / GD1)</name>
    <dbReference type="NCBI Taxonomy" id="929558"/>
    <lineage>
        <taxon>Bacteria</taxon>
        <taxon>Pseudomonadati</taxon>
        <taxon>Campylobacterota</taxon>
        <taxon>Epsilonproteobacteria</taxon>
        <taxon>Campylobacterales</taxon>
        <taxon>Sulfurimonadaceae</taxon>
        <taxon>Sulfurimonas</taxon>
    </lineage>
</organism>
<accession>B6BIT8</accession>
<dbReference type="RefSeq" id="WP_008335653.1">
    <property type="nucleotide sequence ID" value="NZ_AFRZ01000001.1"/>
</dbReference>
<proteinExistence type="predicted"/>
<dbReference type="EMBL" id="AFRZ01000001">
    <property type="protein sequence ID" value="EHP30448.1"/>
    <property type="molecule type" value="Genomic_DNA"/>
</dbReference>
<protein>
    <submittedName>
        <fullName evidence="1">Uncharacterized protein</fullName>
    </submittedName>
</protein>
<dbReference type="STRING" id="929558.SMGD1_1925"/>
<accession>H1FWE5</accession>
<name>B6BIT8_SULGG</name>
<dbReference type="Proteomes" id="UP000006431">
    <property type="component" value="Unassembled WGS sequence"/>
</dbReference>
<sequence>MSSALDRLKNLTNKISSYETARKENLNILKKLYTQTGIDKKVENFSDLFDFKAINLSGASLLSESLGEIKKGKYLQVLAISYDKNAAQKSKNTSLAYFGKVENVDSALKDIVVEFIIRYRFEKSFITLENYYDMIGTFSTNE</sequence>
<dbReference type="OrthoDB" id="5372744at2"/>
<gene>
    <name evidence="1" type="ORF">SMGD1_1925</name>
</gene>
<dbReference type="HOGENOM" id="CLU_1814824_0_0_7"/>